<dbReference type="EMBL" id="JADCSA010000021">
    <property type="protein sequence ID" value="MBE7325979.1"/>
    <property type="molecule type" value="Genomic_DNA"/>
</dbReference>
<evidence type="ECO:0000256" key="3">
    <source>
        <dbReference type="ARBA" id="ARBA00022801"/>
    </source>
</evidence>
<dbReference type="Gene3D" id="3.40.50.2300">
    <property type="match status" value="1"/>
</dbReference>
<dbReference type="PRINTS" id="PR00719">
    <property type="entry name" value="LMWPTPASE"/>
</dbReference>
<evidence type="ECO:0000259" key="5">
    <source>
        <dbReference type="SMART" id="SM00226"/>
    </source>
</evidence>
<comment type="similarity">
    <text evidence="1">Belongs to the low molecular weight phosphotyrosine protein phosphatase family.</text>
</comment>
<name>A0ABR9RWP7_9ACTN</name>
<evidence type="ECO:0000256" key="2">
    <source>
        <dbReference type="ARBA" id="ARBA00013064"/>
    </source>
</evidence>
<keyword evidence="7" id="KW-1185">Reference proteome</keyword>
<dbReference type="InterPro" id="IPR036196">
    <property type="entry name" value="Ptyr_pPase_sf"/>
</dbReference>
<dbReference type="InterPro" id="IPR050438">
    <property type="entry name" value="LMW_PTPase"/>
</dbReference>
<dbReference type="InterPro" id="IPR023485">
    <property type="entry name" value="Ptyr_pPase"/>
</dbReference>
<keyword evidence="3" id="KW-0378">Hydrolase</keyword>
<keyword evidence="4" id="KW-0904">Protein phosphatase</keyword>
<evidence type="ECO:0000313" key="7">
    <source>
        <dbReference type="Proteomes" id="UP000756387"/>
    </source>
</evidence>
<dbReference type="CDD" id="cd16343">
    <property type="entry name" value="LMWPTP"/>
    <property type="match status" value="1"/>
</dbReference>
<feature type="domain" description="Phosphotyrosine protein phosphatase I" evidence="5">
    <location>
        <begin position="2"/>
        <end position="143"/>
    </location>
</feature>
<dbReference type="EC" id="3.1.3.48" evidence="2"/>
<dbReference type="SMART" id="SM00226">
    <property type="entry name" value="LMWPc"/>
    <property type="match status" value="1"/>
</dbReference>
<protein>
    <recommendedName>
        <fullName evidence="2">protein-tyrosine-phosphatase</fullName>
        <ecNumber evidence="2">3.1.3.48</ecNumber>
    </recommendedName>
</protein>
<sequence length="150" mass="16237">MVCLGNICRSPVADVVMSARVAEAGLDEVVEVFSAGTADYHVGKGMDPRSAQTLTAAGYDATRHRAQQFDHAWHDEVDLILVMDHANHADVTAGRERARVRLFRDFDPVDAGGEVPDPYYGGEEGFGEVLDMVERTSAHLVGLLADVVGR</sequence>
<proteinExistence type="inferred from homology"/>
<evidence type="ECO:0000256" key="1">
    <source>
        <dbReference type="ARBA" id="ARBA00011063"/>
    </source>
</evidence>
<reference evidence="6 7" key="1">
    <citation type="submission" date="2020-10" db="EMBL/GenBank/DDBJ databases">
        <title>Nocardioides sp. isolated from sludge.</title>
        <authorList>
            <person name="Zhang X."/>
        </authorList>
    </citation>
    <scope>NUCLEOTIDE SEQUENCE [LARGE SCALE GENOMIC DNA]</scope>
    <source>
        <strain evidence="6 7">Y6</strain>
    </source>
</reference>
<evidence type="ECO:0000256" key="4">
    <source>
        <dbReference type="ARBA" id="ARBA00022912"/>
    </source>
</evidence>
<comment type="caution">
    <text evidence="6">The sequence shown here is derived from an EMBL/GenBank/DDBJ whole genome shotgun (WGS) entry which is preliminary data.</text>
</comment>
<gene>
    <name evidence="6" type="ORF">IEQ44_15120</name>
</gene>
<dbReference type="InterPro" id="IPR017867">
    <property type="entry name" value="Tyr_phospatase_low_mol_wt"/>
</dbReference>
<dbReference type="SUPFAM" id="SSF52788">
    <property type="entry name" value="Phosphotyrosine protein phosphatases I"/>
    <property type="match status" value="1"/>
</dbReference>
<dbReference type="Pfam" id="PF01451">
    <property type="entry name" value="LMWPc"/>
    <property type="match status" value="1"/>
</dbReference>
<dbReference type="Proteomes" id="UP000756387">
    <property type="component" value="Unassembled WGS sequence"/>
</dbReference>
<organism evidence="6 7">
    <name type="scientific">Nocardioides malaquae</name>
    <dbReference type="NCBI Taxonomy" id="2773426"/>
    <lineage>
        <taxon>Bacteria</taxon>
        <taxon>Bacillati</taxon>
        <taxon>Actinomycetota</taxon>
        <taxon>Actinomycetes</taxon>
        <taxon>Propionibacteriales</taxon>
        <taxon>Nocardioidaceae</taxon>
        <taxon>Nocardioides</taxon>
    </lineage>
</organism>
<dbReference type="PANTHER" id="PTHR11717">
    <property type="entry name" value="LOW MOLECULAR WEIGHT PROTEIN TYROSINE PHOSPHATASE"/>
    <property type="match status" value="1"/>
</dbReference>
<dbReference type="PANTHER" id="PTHR11717:SF7">
    <property type="entry name" value="LOW MOLECULAR WEIGHT PHOSPHOTYROSINE PROTEIN PHOSPHATASE"/>
    <property type="match status" value="1"/>
</dbReference>
<evidence type="ECO:0000313" key="6">
    <source>
        <dbReference type="EMBL" id="MBE7325979.1"/>
    </source>
</evidence>
<accession>A0ABR9RWP7</accession>